<dbReference type="AlphaFoldDB" id="A0A899G0Q7"/>
<keyword evidence="1" id="KW-0963">Cytoplasm</keyword>
<dbReference type="Proteomes" id="UP000663699">
    <property type="component" value="Chromosome 5"/>
</dbReference>
<dbReference type="GO" id="GO:0008180">
    <property type="term" value="C:COP9 signalosome"/>
    <property type="evidence" value="ECO:0007669"/>
    <property type="project" value="TreeGrafter"/>
</dbReference>
<evidence type="ECO:0000313" key="3">
    <source>
        <dbReference type="EMBL" id="QSL65079.1"/>
    </source>
</evidence>
<dbReference type="PANTHER" id="PTHR10758">
    <property type="entry name" value="26S PROTEASOME NON-ATPASE REGULATORY SUBUNIT 3/COP9 SIGNALOSOME COMPLEX SUBUNIT 3"/>
    <property type="match status" value="1"/>
</dbReference>
<name>A0A899G0Q7_9ASCO</name>
<dbReference type="InterPro" id="IPR050756">
    <property type="entry name" value="CSN3"/>
</dbReference>
<protein>
    <recommendedName>
        <fullName evidence="2">COP9 signalosome complex subunit 3 N-terminal helical repeats domain-containing protein</fullName>
    </recommendedName>
</protein>
<proteinExistence type="predicted"/>
<dbReference type="Pfam" id="PF22788">
    <property type="entry name" value="COP9_hel_rpt"/>
    <property type="match status" value="1"/>
</dbReference>
<evidence type="ECO:0000259" key="2">
    <source>
        <dbReference type="Pfam" id="PF22788"/>
    </source>
</evidence>
<dbReference type="GO" id="GO:0006511">
    <property type="term" value="P:ubiquitin-dependent protein catabolic process"/>
    <property type="evidence" value="ECO:0007669"/>
    <property type="project" value="TreeGrafter"/>
</dbReference>
<reference evidence="3" key="1">
    <citation type="submission" date="2020-06" db="EMBL/GenBank/DDBJ databases">
        <title>Genomes of multiple members of Pneumocystis genus reveal paths to human pathogen Pneumocystis jirovecii.</title>
        <authorList>
            <person name="Cisse O.H."/>
            <person name="Ma L."/>
            <person name="Dekker J."/>
            <person name="Khil P."/>
            <person name="Jo J."/>
            <person name="Brenchley J."/>
            <person name="Blair R."/>
            <person name="Pahar B."/>
            <person name="Chabe M."/>
            <person name="Van Rompay K.A."/>
            <person name="Keesler R."/>
            <person name="Sukura A."/>
            <person name="Hirsch V."/>
            <person name="Kutty G."/>
            <person name="Liu Y."/>
            <person name="Peng L."/>
            <person name="Chen J."/>
            <person name="Song J."/>
            <person name="Weissenbacher-Lang C."/>
            <person name="Xu J."/>
            <person name="Upham N.S."/>
            <person name="Stajich J.E."/>
            <person name="Cuomo C.A."/>
            <person name="Cushion M.T."/>
            <person name="Kovacs J.A."/>
        </authorList>
    </citation>
    <scope>NUCLEOTIDE SEQUENCE</scope>
    <source>
        <strain evidence="3">2A</strain>
    </source>
</reference>
<organism evidence="3 4">
    <name type="scientific">Pneumocystis wakefieldiae</name>
    <dbReference type="NCBI Taxonomy" id="38082"/>
    <lineage>
        <taxon>Eukaryota</taxon>
        <taxon>Fungi</taxon>
        <taxon>Dikarya</taxon>
        <taxon>Ascomycota</taxon>
        <taxon>Taphrinomycotina</taxon>
        <taxon>Pneumocystomycetes</taxon>
        <taxon>Pneumocystaceae</taxon>
        <taxon>Pneumocystis</taxon>
    </lineage>
</organism>
<evidence type="ECO:0000313" key="4">
    <source>
        <dbReference type="Proteomes" id="UP000663699"/>
    </source>
</evidence>
<dbReference type="OrthoDB" id="29061at2759"/>
<sequence length="431" mass="50245">MGYDKHEFVSVIKQFNSVEEIQNILIPYLKSLPIEILAKLEPQDPLKVLDPETYSIGYLYILLARGQTSKFESIWKDCVTFLNVFDISLVSTIAPNECRFILFIFFLIFIVKEILKWICDSANTIDEPFFVIDVLKSTLERYPDFTISLTPVRTIFVKQCFIAKAYEKALFILDIDVEVFDKNNGITYIDHLLYHFYGALLYIKLKLFDRALQFLRIIISAPTHNTSVIQVNAYKKFVILSLIVNGKMEPIPYITDSVATKTYKVLGKVYNEFSKVYERQNREEIKDLYFKHRSVFIEDKNNKLVKHAINSLSYHEIYRFREIYTSISIIDINRKIGPWDGVLLDSQDSYNLTEKFISDMIEDGKLNAIITDYNSQRVVNFINTIYDKQVQKQTLLKQTEDISQLITKLSNLNCSFDLNDIYLAVESSFSS</sequence>
<dbReference type="PANTHER" id="PTHR10758:SF1">
    <property type="entry name" value="COP9 SIGNALOSOME COMPLEX SUBUNIT 3"/>
    <property type="match status" value="1"/>
</dbReference>
<evidence type="ECO:0000256" key="1">
    <source>
        <dbReference type="ARBA" id="ARBA00022490"/>
    </source>
</evidence>
<dbReference type="InterPro" id="IPR055089">
    <property type="entry name" value="COP9_N"/>
</dbReference>
<accession>A0A899G0Q7</accession>
<gene>
    <name evidence="3" type="ORF">MERGE_002384</name>
</gene>
<dbReference type="EMBL" id="CP054536">
    <property type="protein sequence ID" value="QSL65079.1"/>
    <property type="molecule type" value="Genomic_DNA"/>
</dbReference>
<feature type="domain" description="COP9 signalosome complex subunit 3 N-terminal helical repeats" evidence="2">
    <location>
        <begin position="45"/>
        <end position="258"/>
    </location>
</feature>
<keyword evidence="4" id="KW-1185">Reference proteome</keyword>